<proteinExistence type="predicted"/>
<accession>A0A7S3EA54</accession>
<sequence>MKTPTIKSSRPRSTLRACGLCCHGRQRTIARAVPGLQQTTLTRVIEDMRELSERDDEGEAEVLEEFVENQKKIVKIPKHTRSGKEDEKKVLFMLQEVPREGGEESPSVVEALSKTRQRRVARDSSWTWHSSSFGESSDKPGGGKMKSS</sequence>
<name>A0A7S3EA54_9RHOD</name>
<evidence type="ECO:0000256" key="1">
    <source>
        <dbReference type="SAM" id="MobiDB-lite"/>
    </source>
</evidence>
<protein>
    <submittedName>
        <fullName evidence="4">Uncharacterized protein</fullName>
    </submittedName>
</protein>
<feature type="region of interest" description="Disordered" evidence="1">
    <location>
        <begin position="97"/>
        <end position="148"/>
    </location>
</feature>
<evidence type="ECO:0000313" key="3">
    <source>
        <dbReference type="EMBL" id="CAE0038250.1"/>
    </source>
</evidence>
<feature type="compositionally biased region" description="Polar residues" evidence="1">
    <location>
        <begin position="124"/>
        <end position="135"/>
    </location>
</feature>
<dbReference type="EMBL" id="HBHW01008236">
    <property type="protein sequence ID" value="CAE0038248.1"/>
    <property type="molecule type" value="Transcribed_RNA"/>
</dbReference>
<gene>
    <name evidence="2" type="ORF">RMAR00112_LOCUS6206</name>
    <name evidence="3" type="ORF">RMAR00112_LOCUS6208</name>
    <name evidence="4" type="ORF">RMAR00112_LOCUS6209</name>
</gene>
<evidence type="ECO:0000313" key="2">
    <source>
        <dbReference type="EMBL" id="CAE0038248.1"/>
    </source>
</evidence>
<evidence type="ECO:0000313" key="4">
    <source>
        <dbReference type="EMBL" id="CAE0038251.1"/>
    </source>
</evidence>
<organism evidence="4">
    <name type="scientific">Rhodosorus marinus</name>
    <dbReference type="NCBI Taxonomy" id="101924"/>
    <lineage>
        <taxon>Eukaryota</taxon>
        <taxon>Rhodophyta</taxon>
        <taxon>Stylonematophyceae</taxon>
        <taxon>Stylonematales</taxon>
        <taxon>Stylonemataceae</taxon>
        <taxon>Rhodosorus</taxon>
    </lineage>
</organism>
<reference evidence="4" key="1">
    <citation type="submission" date="2021-01" db="EMBL/GenBank/DDBJ databases">
        <authorList>
            <person name="Corre E."/>
            <person name="Pelletier E."/>
            <person name="Niang G."/>
            <person name="Scheremetjew M."/>
            <person name="Finn R."/>
            <person name="Kale V."/>
            <person name="Holt S."/>
            <person name="Cochrane G."/>
            <person name="Meng A."/>
            <person name="Brown T."/>
            <person name="Cohen L."/>
        </authorList>
    </citation>
    <scope>NUCLEOTIDE SEQUENCE</scope>
    <source>
        <strain evidence="4">CCMP 769</strain>
    </source>
</reference>
<dbReference type="AlphaFoldDB" id="A0A7S3EA54"/>
<dbReference type="EMBL" id="HBHW01008239">
    <property type="protein sequence ID" value="CAE0038251.1"/>
    <property type="molecule type" value="Transcribed_RNA"/>
</dbReference>
<dbReference type="EMBL" id="HBHW01008238">
    <property type="protein sequence ID" value="CAE0038250.1"/>
    <property type="molecule type" value="Transcribed_RNA"/>
</dbReference>